<proteinExistence type="predicted"/>
<dbReference type="RefSeq" id="XP_069228193.1">
    <property type="nucleotide sequence ID" value="XM_069375090.1"/>
</dbReference>
<dbReference type="AlphaFoldDB" id="A0AB34KJ53"/>
<dbReference type="InterPro" id="IPR015155">
    <property type="entry name" value="PFU"/>
</dbReference>
<dbReference type="PROSITE" id="PS51396">
    <property type="entry name" value="PUL"/>
    <property type="match status" value="1"/>
</dbReference>
<dbReference type="GO" id="GO:0005737">
    <property type="term" value="C:cytoplasm"/>
    <property type="evidence" value="ECO:0007669"/>
    <property type="project" value="UniProtKB-SubCell"/>
</dbReference>
<dbReference type="InterPro" id="IPR015943">
    <property type="entry name" value="WD40/YVTN_repeat-like_dom_sf"/>
</dbReference>
<dbReference type="GO" id="GO:0043130">
    <property type="term" value="F:ubiquitin binding"/>
    <property type="evidence" value="ECO:0007669"/>
    <property type="project" value="TreeGrafter"/>
</dbReference>
<dbReference type="PANTHER" id="PTHR19849:SF0">
    <property type="entry name" value="PHOSPHOLIPASE A-2-ACTIVATING PROTEIN"/>
    <property type="match status" value="1"/>
</dbReference>
<dbReference type="EMBL" id="JAAQHG020000021">
    <property type="protein sequence ID" value="KAL1585087.1"/>
    <property type="molecule type" value="Genomic_DNA"/>
</dbReference>
<evidence type="ECO:0000256" key="1">
    <source>
        <dbReference type="ARBA" id="ARBA00004496"/>
    </source>
</evidence>
<feature type="repeat" description="WD" evidence="5">
    <location>
        <begin position="233"/>
        <end position="263"/>
    </location>
</feature>
<evidence type="ECO:0000256" key="5">
    <source>
        <dbReference type="PROSITE-ProRule" id="PRU00221"/>
    </source>
</evidence>
<dbReference type="SMART" id="SM00320">
    <property type="entry name" value="WD40"/>
    <property type="match status" value="6"/>
</dbReference>
<feature type="repeat" description="WD" evidence="5">
    <location>
        <begin position="106"/>
        <end position="147"/>
    </location>
</feature>
<feature type="region of interest" description="Disordered" evidence="6">
    <location>
        <begin position="466"/>
        <end position="503"/>
    </location>
</feature>
<evidence type="ECO:0000256" key="2">
    <source>
        <dbReference type="ARBA" id="ARBA00022490"/>
    </source>
</evidence>
<dbReference type="InterPro" id="IPR011989">
    <property type="entry name" value="ARM-like"/>
</dbReference>
<dbReference type="Pfam" id="PF09070">
    <property type="entry name" value="PFU"/>
    <property type="match status" value="1"/>
</dbReference>
<dbReference type="Pfam" id="PF08324">
    <property type="entry name" value="PUL"/>
    <property type="match status" value="1"/>
</dbReference>
<organism evidence="9 10">
    <name type="scientific">Cladosporium halotolerans</name>
    <dbReference type="NCBI Taxonomy" id="1052096"/>
    <lineage>
        <taxon>Eukaryota</taxon>
        <taxon>Fungi</taxon>
        <taxon>Dikarya</taxon>
        <taxon>Ascomycota</taxon>
        <taxon>Pezizomycotina</taxon>
        <taxon>Dothideomycetes</taxon>
        <taxon>Dothideomycetidae</taxon>
        <taxon>Cladosporiales</taxon>
        <taxon>Cladosporiaceae</taxon>
        <taxon>Cladosporium</taxon>
    </lineage>
</organism>
<dbReference type="InterPro" id="IPR038122">
    <property type="entry name" value="PFU_sf"/>
</dbReference>
<reference evidence="9 10" key="1">
    <citation type="journal article" date="2020" name="Microbiol. Resour. Announc.">
        <title>Draft Genome Sequence of a Cladosporium Species Isolated from the Mesophotic Ascidian Didemnum maculosum.</title>
        <authorList>
            <person name="Gioti A."/>
            <person name="Siaperas R."/>
            <person name="Nikolaivits E."/>
            <person name="Le Goff G."/>
            <person name="Ouazzani J."/>
            <person name="Kotoulas G."/>
            <person name="Topakas E."/>
        </authorList>
    </citation>
    <scope>NUCLEOTIDE SEQUENCE [LARGE SCALE GENOMIC DNA]</scope>
    <source>
        <strain evidence="9 10">TM138-S3</strain>
    </source>
</reference>
<dbReference type="Pfam" id="PF00400">
    <property type="entry name" value="WD40"/>
    <property type="match status" value="6"/>
</dbReference>
<dbReference type="PROSITE" id="PS51394">
    <property type="entry name" value="PFU"/>
    <property type="match status" value="1"/>
</dbReference>
<sequence>MAGEFKLSATLRGHEEDVRAVAFPSKQTVLSASRDSTVRQWTLTSPQPPLYDDTISVQASDWFNALAFAPPSKQYPDGLIAAGGKETIVYVKQPGTTSDSDPYRILPRHAHTISCLAFSADGSKLISGGWDSQVFVWDVEAGEVTAELLGHTMTVWGILVYDEKFVFTACADKAIRMFDINGKLLRTIQGHTDVPRCFCKIPAGHWSGAAFASAGNDEVVRLWSLDGEPMGELHGHEAYIYSIAIAPNGDIVSAGEDRTVRVFRDGQCVQTITHPAVSIWSVAACEETGDIVSGASDKTIRVFTRDPERYADPEAIKSFEESNKMYAIPAETASQNMPFEKEDLPGPEALQTKTGERDGQQLFIREQDGSVTAHLWSSSRGQWDLIGTVVSGEGSGSGKKELNGQQYDYVFDIDIEEGKPPLKLPYNLTESPWDAARKFLERNELPMSYYEQVANWISENTKGARLGQGSGGQAQQTQASDPWGMERRYRPGDVSSGSGGRKLPQRSYVTIVEGNPANAIKIIVDKAQASNSLTADESAALQKLPDQLPNKKDPHPTSEQTAALLKVATTWDEKARVPAIGVLAVLAVSPAFIASTSSGDKDITNTLSEAGILAPNQASANNVVHGLRLLANVFATSEGQLIASGTFDETLQLARPFASAPESPAQAKALATLYLNHAVLLASQAPSSESGSREARAEVLLRDIAFLLESDSPHAGEPDAVHRTLAALGTLMTLGGDFRSKMKMGISGTLHLAGAKAIRQDTKELVAEIRDELR</sequence>
<evidence type="ECO:0000259" key="7">
    <source>
        <dbReference type="PROSITE" id="PS51394"/>
    </source>
</evidence>
<keyword evidence="3 5" id="KW-0853">WD repeat</keyword>
<comment type="caution">
    <text evidence="9">The sequence shown here is derived from an EMBL/GenBank/DDBJ whole genome shotgun (WGS) entry which is preliminary data.</text>
</comment>
<dbReference type="GeneID" id="96007928"/>
<dbReference type="Gene3D" id="1.25.10.10">
    <property type="entry name" value="Leucine-rich Repeat Variant"/>
    <property type="match status" value="1"/>
</dbReference>
<dbReference type="GO" id="GO:0005634">
    <property type="term" value="C:nucleus"/>
    <property type="evidence" value="ECO:0007669"/>
    <property type="project" value="TreeGrafter"/>
</dbReference>
<evidence type="ECO:0000313" key="10">
    <source>
        <dbReference type="Proteomes" id="UP000803884"/>
    </source>
</evidence>
<name>A0AB34KJ53_9PEZI</name>
<protein>
    <submittedName>
        <fullName evidence="9">Uncharacterized protein</fullName>
    </submittedName>
</protein>
<dbReference type="Proteomes" id="UP000803884">
    <property type="component" value="Unassembled WGS sequence"/>
</dbReference>
<feature type="domain" description="PFU" evidence="7">
    <location>
        <begin position="375"/>
        <end position="471"/>
    </location>
</feature>
<dbReference type="Gene3D" id="3.10.20.870">
    <property type="entry name" value="PFU (PLAA family ubiquitin binding), C-terminal domain"/>
    <property type="match status" value="1"/>
</dbReference>
<dbReference type="PROSITE" id="PS50082">
    <property type="entry name" value="WD_REPEATS_2"/>
    <property type="match status" value="3"/>
</dbReference>
<evidence type="ECO:0000313" key="9">
    <source>
        <dbReference type="EMBL" id="KAL1585087.1"/>
    </source>
</evidence>
<gene>
    <name evidence="9" type="ORF">WHR41_06485</name>
</gene>
<dbReference type="PROSITE" id="PS50294">
    <property type="entry name" value="WD_REPEATS_REGION"/>
    <property type="match status" value="2"/>
</dbReference>
<evidence type="ECO:0000256" key="3">
    <source>
        <dbReference type="ARBA" id="ARBA00022574"/>
    </source>
</evidence>
<dbReference type="InterPro" id="IPR036322">
    <property type="entry name" value="WD40_repeat_dom_sf"/>
</dbReference>
<keyword evidence="10" id="KW-1185">Reference proteome</keyword>
<evidence type="ECO:0000256" key="4">
    <source>
        <dbReference type="ARBA" id="ARBA00022737"/>
    </source>
</evidence>
<dbReference type="PANTHER" id="PTHR19849">
    <property type="entry name" value="PHOSPHOLIPASE A-2-ACTIVATING PROTEIN"/>
    <property type="match status" value="1"/>
</dbReference>
<dbReference type="PROSITE" id="PS00678">
    <property type="entry name" value="WD_REPEATS_1"/>
    <property type="match status" value="1"/>
</dbReference>
<dbReference type="InterPro" id="IPR013535">
    <property type="entry name" value="PUL_dom"/>
</dbReference>
<dbReference type="SUPFAM" id="SSF50978">
    <property type="entry name" value="WD40 repeat-like"/>
    <property type="match status" value="1"/>
</dbReference>
<feature type="repeat" description="WD" evidence="5">
    <location>
        <begin position="11"/>
        <end position="45"/>
    </location>
</feature>
<dbReference type="GO" id="GO:0043161">
    <property type="term" value="P:proteasome-mediated ubiquitin-dependent protein catabolic process"/>
    <property type="evidence" value="ECO:0007669"/>
    <property type="project" value="TreeGrafter"/>
</dbReference>
<evidence type="ECO:0000259" key="8">
    <source>
        <dbReference type="PROSITE" id="PS51396"/>
    </source>
</evidence>
<dbReference type="Gene3D" id="2.130.10.10">
    <property type="entry name" value="YVTN repeat-like/Quinoprotein amine dehydrogenase"/>
    <property type="match status" value="1"/>
</dbReference>
<evidence type="ECO:0000256" key="6">
    <source>
        <dbReference type="SAM" id="MobiDB-lite"/>
    </source>
</evidence>
<accession>A0AB34KJ53</accession>
<dbReference type="InterPro" id="IPR019775">
    <property type="entry name" value="WD40_repeat_CS"/>
</dbReference>
<dbReference type="InterPro" id="IPR001680">
    <property type="entry name" value="WD40_rpt"/>
</dbReference>
<keyword evidence="4" id="KW-0677">Repeat</keyword>
<feature type="domain" description="PUL" evidence="8">
    <location>
        <begin position="501"/>
        <end position="774"/>
    </location>
</feature>
<keyword evidence="2" id="KW-0963">Cytoplasm</keyword>
<comment type="subcellular location">
    <subcellularLocation>
        <location evidence="1">Cytoplasm</location>
    </subcellularLocation>
</comment>
<dbReference type="CDD" id="cd00200">
    <property type="entry name" value="WD40"/>
    <property type="match status" value="1"/>
</dbReference>
<dbReference type="GO" id="GO:0010992">
    <property type="term" value="P:ubiquitin recycling"/>
    <property type="evidence" value="ECO:0007669"/>
    <property type="project" value="TreeGrafter"/>
</dbReference>